<dbReference type="SUPFAM" id="SSF52777">
    <property type="entry name" value="CoA-dependent acyltransferases"/>
    <property type="match status" value="2"/>
</dbReference>
<dbReference type="SMART" id="SM00823">
    <property type="entry name" value="PKS_PP"/>
    <property type="match status" value="1"/>
</dbReference>
<dbReference type="SUPFAM" id="SSF52402">
    <property type="entry name" value="Adenine nucleotide alpha hydrolases-like"/>
    <property type="match status" value="1"/>
</dbReference>
<dbReference type="EMBL" id="JACHVC010000013">
    <property type="protein sequence ID" value="MBC2607981.1"/>
    <property type="molecule type" value="Genomic_DNA"/>
</dbReference>
<dbReference type="GO" id="GO:0005737">
    <property type="term" value="C:cytoplasm"/>
    <property type="evidence" value="ECO:0007669"/>
    <property type="project" value="TreeGrafter"/>
</dbReference>
<evidence type="ECO:0000313" key="6">
    <source>
        <dbReference type="Proteomes" id="UP000526501"/>
    </source>
</evidence>
<dbReference type="GO" id="GO:0008616">
    <property type="term" value="P:tRNA queuosine(34) biosynthetic process"/>
    <property type="evidence" value="ECO:0007669"/>
    <property type="project" value="UniProtKB-KW"/>
</dbReference>
<evidence type="ECO:0000256" key="3">
    <source>
        <dbReference type="ARBA" id="ARBA00022785"/>
    </source>
</evidence>
<dbReference type="Gene3D" id="3.40.50.12780">
    <property type="entry name" value="N-terminal domain of ligase-like"/>
    <property type="match status" value="1"/>
</dbReference>
<dbReference type="Pfam" id="PF00668">
    <property type="entry name" value="Condensation"/>
    <property type="match status" value="1"/>
</dbReference>
<dbReference type="PROSITE" id="PS00455">
    <property type="entry name" value="AMP_BINDING"/>
    <property type="match status" value="1"/>
</dbReference>
<dbReference type="Pfam" id="PF00550">
    <property type="entry name" value="PP-binding"/>
    <property type="match status" value="1"/>
</dbReference>
<reference evidence="5 6" key="1">
    <citation type="submission" date="2020-07" db="EMBL/GenBank/DDBJ databases">
        <authorList>
            <person name="Feng X."/>
        </authorList>
    </citation>
    <scope>NUCLEOTIDE SEQUENCE [LARGE SCALE GENOMIC DNA]</scope>
    <source>
        <strain evidence="5 6">JCM23202</strain>
    </source>
</reference>
<keyword evidence="2" id="KW-0597">Phosphoprotein</keyword>
<comment type="caution">
    <text evidence="5">The sequence shown here is derived from an EMBL/GenBank/DDBJ whole genome shotgun (WGS) entry which is preliminary data.</text>
</comment>
<dbReference type="GO" id="GO:0043041">
    <property type="term" value="P:amino acid activation for nonribosomal peptide biosynthetic process"/>
    <property type="evidence" value="ECO:0007669"/>
    <property type="project" value="TreeGrafter"/>
</dbReference>
<dbReference type="Gene3D" id="3.40.50.620">
    <property type="entry name" value="HUPs"/>
    <property type="match status" value="1"/>
</dbReference>
<dbReference type="Gene3D" id="3.30.559.10">
    <property type="entry name" value="Chloramphenicol acetyltransferase-like domain"/>
    <property type="match status" value="1"/>
</dbReference>
<name>A0A7X1B9D3_9BACT</name>
<dbReference type="InterPro" id="IPR014729">
    <property type="entry name" value="Rossmann-like_a/b/a_fold"/>
</dbReference>
<dbReference type="NCBIfam" id="TIGR01733">
    <property type="entry name" value="AA-adenyl-dom"/>
    <property type="match status" value="1"/>
</dbReference>
<dbReference type="InterPro" id="IPR000873">
    <property type="entry name" value="AMP-dep_synth/lig_dom"/>
</dbReference>
<organism evidence="5 6">
    <name type="scientific">Pelagicoccus albus</name>
    <dbReference type="NCBI Taxonomy" id="415222"/>
    <lineage>
        <taxon>Bacteria</taxon>
        <taxon>Pseudomonadati</taxon>
        <taxon>Verrucomicrobiota</taxon>
        <taxon>Opitutia</taxon>
        <taxon>Puniceicoccales</taxon>
        <taxon>Pelagicoccaceae</taxon>
        <taxon>Pelagicoccus</taxon>
    </lineage>
</organism>
<dbReference type="InterPro" id="IPR036736">
    <property type="entry name" value="ACP-like_sf"/>
</dbReference>
<dbReference type="SUPFAM" id="SSF47336">
    <property type="entry name" value="ACP-like"/>
    <property type="match status" value="1"/>
</dbReference>
<dbReference type="InterPro" id="IPR020845">
    <property type="entry name" value="AMP-binding_CS"/>
</dbReference>
<protein>
    <submittedName>
        <fullName evidence="5">Amino acid adenylation domain-containing protein</fullName>
    </submittedName>
</protein>
<dbReference type="InterPro" id="IPR045851">
    <property type="entry name" value="AMP-bd_C_sf"/>
</dbReference>
<keyword evidence="3" id="KW-0671">Queuosine biosynthesis</keyword>
<accession>A0A7X1B9D3</accession>
<gene>
    <name evidence="5" type="ORF">H5P27_18145</name>
</gene>
<dbReference type="GO" id="GO:0003824">
    <property type="term" value="F:catalytic activity"/>
    <property type="evidence" value="ECO:0007669"/>
    <property type="project" value="InterPro"/>
</dbReference>
<dbReference type="Gene3D" id="1.10.1200.10">
    <property type="entry name" value="ACP-like"/>
    <property type="match status" value="1"/>
</dbReference>
<dbReference type="InterPro" id="IPR010071">
    <property type="entry name" value="AA_adenyl_dom"/>
</dbReference>
<dbReference type="Proteomes" id="UP000526501">
    <property type="component" value="Unassembled WGS sequence"/>
</dbReference>
<dbReference type="InterPro" id="IPR042099">
    <property type="entry name" value="ANL_N_sf"/>
</dbReference>
<dbReference type="InterPro" id="IPR023213">
    <property type="entry name" value="CAT-like_dom_sf"/>
</dbReference>
<dbReference type="InterPro" id="IPR018317">
    <property type="entry name" value="QueC"/>
</dbReference>
<dbReference type="InterPro" id="IPR001242">
    <property type="entry name" value="Condensation_dom"/>
</dbReference>
<feature type="domain" description="Carrier" evidence="4">
    <location>
        <begin position="1308"/>
        <end position="1383"/>
    </location>
</feature>
<dbReference type="CDD" id="cd05930">
    <property type="entry name" value="A_NRPS"/>
    <property type="match status" value="1"/>
</dbReference>
<dbReference type="Gene3D" id="3.30.300.30">
    <property type="match status" value="2"/>
</dbReference>
<dbReference type="Pfam" id="PF06508">
    <property type="entry name" value="QueC"/>
    <property type="match status" value="1"/>
</dbReference>
<keyword evidence="1" id="KW-0596">Phosphopantetheine</keyword>
<dbReference type="SUPFAM" id="SSF56801">
    <property type="entry name" value="Acetyl-CoA synthetase-like"/>
    <property type="match status" value="2"/>
</dbReference>
<evidence type="ECO:0000313" key="5">
    <source>
        <dbReference type="EMBL" id="MBC2607981.1"/>
    </source>
</evidence>
<dbReference type="GO" id="GO:0031177">
    <property type="term" value="F:phosphopantetheine binding"/>
    <property type="evidence" value="ECO:0007669"/>
    <property type="project" value="InterPro"/>
</dbReference>
<dbReference type="PROSITE" id="PS50075">
    <property type="entry name" value="CARRIER"/>
    <property type="match status" value="1"/>
</dbReference>
<evidence type="ECO:0000256" key="1">
    <source>
        <dbReference type="ARBA" id="ARBA00022450"/>
    </source>
</evidence>
<sequence length="1403" mass="156229">MNEPSPNGNKPLSSIKAGSGLTHSQIQIWTGQQVHPQSPFCNMAFAYVIDGKVDEQRFQRAWNQVIEMNPVLRSSIRLDFGSPKREGLDTQACATQLFDFSDQADPEAAFYELAKQQSATLMKMDGPLIESKLVKLAVNRYGWFLNQHHLITDASSTIGLFKAISSAYSADQKAETSAPKKQYFEIAAENEASARDTDYWLKKAEQFPIRNNPIYGRESDQNVTSSERIQINLTEEQSKAIRDLSAHESFAAFFPDISIYAVFSTLLAALLNRVSSQDRVSFDSPAGNRPNRASKKSLGCFIEMFPLDLELADEETFASLGAKALAEIQDFLSNSGPGLSAPSGATTSNAVLNYFPQSFGNFADLPVKANWIHSGHIDGVYDLKLQVHDYNGTGAFVIQFDLSDTTFSQYDRRRIPAHFMALLAAATKAPDTQIDQVDILTSEERERTLVEFNNCSSPTRSGASTVIDLIAEHVATSPDSTALREGSRSMTYGELWQASEVAAKGIQAKVDASNDCVAILLPRSLELVVAILGCLRAGQAYAPIDPKYPANRIERIIQDSDTQLVIAEDQKRISGTATLSCETLQSLQIAGKSISSELPKIGLKDLAYVIYTSGSTGQPKGVEIEHEGLLDYIQWAEREYVRGEKLVYPLFTSLAFDLTVTSLFLPFVTGGSLVVYPQLNDAVDHGVIDVINDNAVDFIKLTPSHLSLLRNLDLSQSKIRRLVLGGEDLKQSLADEVCKQFPQAVELYNEYGPTEAVVGCMIHRHEIGHEGLSVPIGRPADGVSIHLLNSAGTPVPEGTPGEIFIERIGLARGYRNDPEKTASSFLESSITQGRRTYKTGDLARFSQRGELSYLGRIDSQIKRSGFRIELGEIESAIASHPEIRSAYVTLTKPNAGVTVNKDAAHCVRCGISSQYPSIVFNEQGVCSVCSSYDSIKDEAQAYFKKPEELRELFESRRTEKNSGYDCMVFFSGGKDSAYALCQLVDMGLRVYAFTLDNGYLSEQAMDNIRRVTEALGVEHEFAQTESMNEIFRDSLTRFSNVCNGCFKTIYTLGINRAHELGIPTIVTGLSRGQFFETRLTENLFVGGRFNPEQVDLAVLEARKNYHRTQDAVTRCLDNSLFETDDIFEEIIFVDFYRYWSAPLEEIYRYLSKRVPWIKPSDTGRSTNCRVNDVGIYIHNKERGFHNYALPYSWDVRLDQKRRDEAKEELEDHFDTEEVKTMLSEIGYDENRLEAAEGKEQLVAYYVSPDPIPPSELISTVDKYLPPQLRPNYFVQVPSMPLTTNGKIDVAALPAIDPESSASSKERLQPTGEVEEHVFEVWATHLGTRQFGVDDSFFQIGGVSLAAMEITLQLCNDFQIDLPLQSIFQFPTVAQLSEKIEEIIFSEIEGMDPEEVDKLLQSEQ</sequence>
<evidence type="ECO:0000256" key="2">
    <source>
        <dbReference type="ARBA" id="ARBA00022553"/>
    </source>
</evidence>
<dbReference type="PANTHER" id="PTHR45527:SF1">
    <property type="entry name" value="FATTY ACID SYNTHASE"/>
    <property type="match status" value="1"/>
</dbReference>
<keyword evidence="6" id="KW-1185">Reference proteome</keyword>
<dbReference type="InterPro" id="IPR020806">
    <property type="entry name" value="PKS_PP-bd"/>
</dbReference>
<dbReference type="RefSeq" id="WP_185661840.1">
    <property type="nucleotide sequence ID" value="NZ_CAWPOO010000013.1"/>
</dbReference>
<dbReference type="InterPro" id="IPR009081">
    <property type="entry name" value="PP-bd_ACP"/>
</dbReference>
<dbReference type="PANTHER" id="PTHR45527">
    <property type="entry name" value="NONRIBOSOMAL PEPTIDE SYNTHETASE"/>
    <property type="match status" value="1"/>
</dbReference>
<dbReference type="GO" id="GO:0044550">
    <property type="term" value="P:secondary metabolite biosynthetic process"/>
    <property type="evidence" value="ECO:0007669"/>
    <property type="project" value="TreeGrafter"/>
</dbReference>
<proteinExistence type="predicted"/>
<dbReference type="Pfam" id="PF00501">
    <property type="entry name" value="AMP-binding"/>
    <property type="match status" value="1"/>
</dbReference>
<evidence type="ECO:0000259" key="4">
    <source>
        <dbReference type="PROSITE" id="PS50075"/>
    </source>
</evidence>
<dbReference type="Gene3D" id="3.30.559.30">
    <property type="entry name" value="Nonribosomal peptide synthetase, condensation domain"/>
    <property type="match status" value="1"/>
</dbReference>